<accession>A0AAV2D0M2</accession>
<dbReference type="AlphaFoldDB" id="A0AAV2D0M2"/>
<dbReference type="Proteomes" id="UP001497516">
    <property type="component" value="Chromosome 10"/>
</dbReference>
<proteinExistence type="predicted"/>
<reference evidence="1 2" key="1">
    <citation type="submission" date="2024-04" db="EMBL/GenBank/DDBJ databases">
        <authorList>
            <person name="Fracassetti M."/>
        </authorList>
    </citation>
    <scope>NUCLEOTIDE SEQUENCE [LARGE SCALE GENOMIC DNA]</scope>
</reference>
<evidence type="ECO:0000313" key="2">
    <source>
        <dbReference type="Proteomes" id="UP001497516"/>
    </source>
</evidence>
<organism evidence="1 2">
    <name type="scientific">Linum trigynum</name>
    <dbReference type="NCBI Taxonomy" id="586398"/>
    <lineage>
        <taxon>Eukaryota</taxon>
        <taxon>Viridiplantae</taxon>
        <taxon>Streptophyta</taxon>
        <taxon>Embryophyta</taxon>
        <taxon>Tracheophyta</taxon>
        <taxon>Spermatophyta</taxon>
        <taxon>Magnoliopsida</taxon>
        <taxon>eudicotyledons</taxon>
        <taxon>Gunneridae</taxon>
        <taxon>Pentapetalae</taxon>
        <taxon>rosids</taxon>
        <taxon>fabids</taxon>
        <taxon>Malpighiales</taxon>
        <taxon>Linaceae</taxon>
        <taxon>Linum</taxon>
    </lineage>
</organism>
<sequence length="146" mass="16160">MEKEEKSQQRGCKGFEPDLLLQWGIKKRLRCVRVRGPQFISQRSNDGFNRRITSRVDRFVISSPKKEISHHLLSSRITKNSEAAGVQTSGVNEKKKLVVSSKKEDMYYSTRGYSAAGLGVGGGAEKACSAEVVEERSGGERVVRAG</sequence>
<evidence type="ECO:0000313" key="1">
    <source>
        <dbReference type="EMBL" id="CAL1362811.1"/>
    </source>
</evidence>
<dbReference type="EMBL" id="OZ034814">
    <property type="protein sequence ID" value="CAL1362811.1"/>
    <property type="molecule type" value="Genomic_DNA"/>
</dbReference>
<keyword evidence="2" id="KW-1185">Reference proteome</keyword>
<name>A0AAV2D0M2_9ROSI</name>
<protein>
    <submittedName>
        <fullName evidence="1">Uncharacterized protein</fullName>
    </submittedName>
</protein>
<gene>
    <name evidence="1" type="ORF">LTRI10_LOCUS9633</name>
</gene>